<dbReference type="GO" id="GO:0030245">
    <property type="term" value="P:cellulose catabolic process"/>
    <property type="evidence" value="ECO:0007669"/>
    <property type="project" value="UniProtKB-UniPathway"/>
</dbReference>
<gene>
    <name evidence="15" type="ORF">HII31_07342</name>
</gene>
<keyword evidence="5 13" id="KW-0732">Signal</keyword>
<dbReference type="SUPFAM" id="SSF51445">
    <property type="entry name" value="(Trans)glycosidases"/>
    <property type="match status" value="1"/>
</dbReference>
<keyword evidence="6 11" id="KW-0378">Hydrolase</keyword>
<dbReference type="Pfam" id="PF00933">
    <property type="entry name" value="Glyco_hydro_3"/>
    <property type="match status" value="1"/>
</dbReference>
<feature type="signal peptide" evidence="13">
    <location>
        <begin position="1"/>
        <end position="16"/>
    </location>
</feature>
<dbReference type="PANTHER" id="PTHR42715">
    <property type="entry name" value="BETA-GLUCOSIDASE"/>
    <property type="match status" value="1"/>
</dbReference>
<evidence type="ECO:0000256" key="13">
    <source>
        <dbReference type="SAM" id="SignalP"/>
    </source>
</evidence>
<protein>
    <recommendedName>
        <fullName evidence="4 11">beta-glucosidase</fullName>
        <ecNumber evidence="4 11">3.2.1.21</ecNumber>
    </recommendedName>
</protein>
<evidence type="ECO:0000256" key="2">
    <source>
        <dbReference type="ARBA" id="ARBA00004987"/>
    </source>
</evidence>
<comment type="similarity">
    <text evidence="3 11">Belongs to the glycosyl hydrolase 3 family.</text>
</comment>
<dbReference type="InterPro" id="IPR002772">
    <property type="entry name" value="Glyco_hydro_3_C"/>
</dbReference>
<evidence type="ECO:0000256" key="5">
    <source>
        <dbReference type="ARBA" id="ARBA00022729"/>
    </source>
</evidence>
<evidence type="ECO:0000259" key="14">
    <source>
        <dbReference type="SMART" id="SM01217"/>
    </source>
</evidence>
<keyword evidence="16" id="KW-1185">Reference proteome</keyword>
<evidence type="ECO:0000256" key="11">
    <source>
        <dbReference type="RuleBase" id="RU361161"/>
    </source>
</evidence>
<evidence type="ECO:0000256" key="1">
    <source>
        <dbReference type="ARBA" id="ARBA00000448"/>
    </source>
</evidence>
<feature type="region of interest" description="Disordered" evidence="12">
    <location>
        <begin position="865"/>
        <end position="917"/>
    </location>
</feature>
<dbReference type="EC" id="3.2.1.21" evidence="4 11"/>
<accession>A0A8H6RGW7</accession>
<dbReference type="Pfam" id="PF01915">
    <property type="entry name" value="Glyco_hydro_3_C"/>
    <property type="match status" value="1"/>
</dbReference>
<proteinExistence type="inferred from homology"/>
<dbReference type="Gene3D" id="3.20.20.300">
    <property type="entry name" value="Glycoside hydrolase, family 3, N-terminal domain"/>
    <property type="match status" value="1"/>
</dbReference>
<dbReference type="Proteomes" id="UP000660729">
    <property type="component" value="Unassembled WGS sequence"/>
</dbReference>
<evidence type="ECO:0000256" key="9">
    <source>
        <dbReference type="ARBA" id="ARBA00023295"/>
    </source>
</evidence>
<dbReference type="Gene3D" id="3.40.50.1700">
    <property type="entry name" value="Glycoside hydrolase family 3 C-terminal domain"/>
    <property type="match status" value="1"/>
</dbReference>
<feature type="compositionally biased region" description="Low complexity" evidence="12">
    <location>
        <begin position="880"/>
        <end position="897"/>
    </location>
</feature>
<keyword evidence="9 11" id="KW-0326">Glycosidase</keyword>
<dbReference type="FunFam" id="3.20.20.300:FF:000002">
    <property type="entry name" value="Probable beta-glucosidase"/>
    <property type="match status" value="1"/>
</dbReference>
<keyword evidence="7" id="KW-0325">Glycoprotein</keyword>
<dbReference type="SMART" id="SM01217">
    <property type="entry name" value="Fn3_like"/>
    <property type="match status" value="1"/>
</dbReference>
<name>A0A8H6RGW7_9PEZI</name>
<dbReference type="UniPathway" id="UPA00696"/>
<reference evidence="15" key="1">
    <citation type="submission" date="2020-04" db="EMBL/GenBank/DDBJ databases">
        <title>Draft genome resource of the tomato pathogen Pseudocercospora fuligena.</title>
        <authorList>
            <person name="Zaccaron A."/>
        </authorList>
    </citation>
    <scope>NUCLEOTIDE SEQUENCE</scope>
    <source>
        <strain evidence="15">PF001</strain>
    </source>
</reference>
<feature type="region of interest" description="Disordered" evidence="12">
    <location>
        <begin position="18"/>
        <end position="42"/>
    </location>
</feature>
<dbReference type="InterPro" id="IPR013783">
    <property type="entry name" value="Ig-like_fold"/>
</dbReference>
<dbReference type="InterPro" id="IPR050288">
    <property type="entry name" value="Cellulose_deg_GH3"/>
</dbReference>
<evidence type="ECO:0000256" key="10">
    <source>
        <dbReference type="ARBA" id="ARBA00023326"/>
    </source>
</evidence>
<feature type="chain" id="PRO_5034996118" description="beta-glucosidase" evidence="13">
    <location>
        <begin position="17"/>
        <end position="917"/>
    </location>
</feature>
<evidence type="ECO:0000256" key="7">
    <source>
        <dbReference type="ARBA" id="ARBA00023180"/>
    </source>
</evidence>
<dbReference type="GO" id="GO:0008422">
    <property type="term" value="F:beta-glucosidase activity"/>
    <property type="evidence" value="ECO:0007669"/>
    <property type="project" value="UniProtKB-EC"/>
</dbReference>
<feature type="domain" description="Fibronectin type III-like" evidence="14">
    <location>
        <begin position="790"/>
        <end position="858"/>
    </location>
</feature>
<comment type="catalytic activity">
    <reaction evidence="1 11">
        <text>Hydrolysis of terminal, non-reducing beta-D-glucosyl residues with release of beta-D-glucose.</text>
        <dbReference type="EC" id="3.2.1.21"/>
    </reaction>
</comment>
<evidence type="ECO:0000313" key="16">
    <source>
        <dbReference type="Proteomes" id="UP000660729"/>
    </source>
</evidence>
<dbReference type="InterPro" id="IPR026891">
    <property type="entry name" value="Fn3-like"/>
</dbReference>
<dbReference type="PRINTS" id="PR00133">
    <property type="entry name" value="GLHYDRLASE3"/>
</dbReference>
<evidence type="ECO:0000256" key="6">
    <source>
        <dbReference type="ARBA" id="ARBA00022801"/>
    </source>
</evidence>
<keyword evidence="10 11" id="KW-0624">Polysaccharide degradation</keyword>
<dbReference type="Pfam" id="PF14310">
    <property type="entry name" value="Fn3-like"/>
    <property type="match status" value="1"/>
</dbReference>
<dbReference type="InterPro" id="IPR001764">
    <property type="entry name" value="Glyco_hydro_3_N"/>
</dbReference>
<dbReference type="InterPro" id="IPR017853">
    <property type="entry name" value="GH"/>
</dbReference>
<dbReference type="InterPro" id="IPR036881">
    <property type="entry name" value="Glyco_hydro_3_C_sf"/>
</dbReference>
<sequence length="917" mass="98940">MHFLSALAAVLPLAYAQSSSPPVTNSSGGALRDAQSPPKYPSPWGEGLGEWADAYAKAKDFVSQLTLLEKVNLTTGVGWEGEKCVGNQGSIPRLGFRALCLQDSPLGIRFADFASAFPAGVTIAATWDRKLFYKRGFDMGTEHRLKGIDVQLGPAIGPLGRSPEGGRNWEGFSPEPALTGIAVYETVKGIQDAGVIACTKHYIANEQEHFRQGPPPANLTAAISSNVDDVTMHELYLWPFADAVKAGTGSIMCSYNQVNNSYACQNSYLLNYLLKNELGFQGFVVSDWSAQHSGVSSALAGLDMTMPGDVSFDSGTSYWGPNLTIAVLNGTVPQWRLDDMAIRIVAAWYFVDRENSDVENAPNFSSWTQDTFGFEHFYAQEDYTQVNYHVDVQKEHFADIREFAVKGTVLLKNEGALPLTGKEKLTAVFGSDAAENQYGPNGCADRGCDNGTLAMGWGSGTANFPYLITPLEAIKAEVRSNRGAIESVTDDYAYSQIAALARRVGDVDGVSLVFVNSDAGEGYIVVDGNEGDRNNLTLWHNGDTLIQNVTSQCNNTVIVMHTVGPVLVQPWYDNPNVTAIIWAGIPGQESGNAITDIIFGKQNPGGKTPFTWGETREDYGTDVLYEPNNGVLAPQDDFNEGIFIDYRHFDKYNITPIYEFGFGLSYTTFSFSNLKVEALSAAPYTPTTGQTPPAPTYGSISNDSAEYVVPANFSRVYAYIYPYLNSTSLSNSSGDPQYGIDYTWPEGSYDSSAQPYVPAGGAPGGNEGLWETLYTVSATVTNNGTCAGDEVPQLYVNLGGPYDAKVILRNFDRLTIEAGASETFVANITRRDLSNWDTVSQDWVISNYTKTVYVGSSSRNLPLSQKLDMSGSSPGGYNGGSSSSNSGGWSGGHSSTGWHGGHRTAGWNPGSSSGGWH</sequence>
<dbReference type="SUPFAM" id="SSF52279">
    <property type="entry name" value="Beta-D-glucan exohydrolase, C-terminal domain"/>
    <property type="match status" value="1"/>
</dbReference>
<dbReference type="EMBL" id="JABCIY010000158">
    <property type="protein sequence ID" value="KAF7191319.1"/>
    <property type="molecule type" value="Genomic_DNA"/>
</dbReference>
<dbReference type="InterPro" id="IPR036962">
    <property type="entry name" value="Glyco_hydro_3_N_sf"/>
</dbReference>
<evidence type="ECO:0000256" key="8">
    <source>
        <dbReference type="ARBA" id="ARBA00023277"/>
    </source>
</evidence>
<evidence type="ECO:0000256" key="12">
    <source>
        <dbReference type="SAM" id="MobiDB-lite"/>
    </source>
</evidence>
<dbReference type="PROSITE" id="PS00775">
    <property type="entry name" value="GLYCOSYL_HYDROL_F3"/>
    <property type="match status" value="1"/>
</dbReference>
<organism evidence="15 16">
    <name type="scientific">Pseudocercospora fuligena</name>
    <dbReference type="NCBI Taxonomy" id="685502"/>
    <lineage>
        <taxon>Eukaryota</taxon>
        <taxon>Fungi</taxon>
        <taxon>Dikarya</taxon>
        <taxon>Ascomycota</taxon>
        <taxon>Pezizomycotina</taxon>
        <taxon>Dothideomycetes</taxon>
        <taxon>Dothideomycetidae</taxon>
        <taxon>Mycosphaerellales</taxon>
        <taxon>Mycosphaerellaceae</taxon>
        <taxon>Pseudocercospora</taxon>
    </lineage>
</organism>
<dbReference type="AlphaFoldDB" id="A0A8H6RGW7"/>
<dbReference type="InterPro" id="IPR019800">
    <property type="entry name" value="Glyco_hydro_3_AS"/>
</dbReference>
<dbReference type="FunFam" id="3.40.50.1700:FF:000003">
    <property type="entry name" value="Probable beta-glucosidase"/>
    <property type="match status" value="1"/>
</dbReference>
<comment type="pathway">
    <text evidence="2 11">Glycan metabolism; cellulose degradation.</text>
</comment>
<keyword evidence="8 11" id="KW-0119">Carbohydrate metabolism</keyword>
<dbReference type="Gene3D" id="2.60.40.10">
    <property type="entry name" value="Immunoglobulins"/>
    <property type="match status" value="1"/>
</dbReference>
<comment type="caution">
    <text evidence="15">The sequence shown here is derived from an EMBL/GenBank/DDBJ whole genome shotgun (WGS) entry which is preliminary data.</text>
</comment>
<evidence type="ECO:0000256" key="3">
    <source>
        <dbReference type="ARBA" id="ARBA00005336"/>
    </source>
</evidence>
<dbReference type="OrthoDB" id="416222at2759"/>
<feature type="compositionally biased region" description="Polar residues" evidence="12">
    <location>
        <begin position="18"/>
        <end position="28"/>
    </location>
</feature>
<evidence type="ECO:0000256" key="4">
    <source>
        <dbReference type="ARBA" id="ARBA00012744"/>
    </source>
</evidence>
<dbReference type="PANTHER" id="PTHR42715:SF29">
    <property type="entry name" value="BETA-GLUCOSIDASE A-RELATED"/>
    <property type="match status" value="1"/>
</dbReference>
<evidence type="ECO:0000313" key="15">
    <source>
        <dbReference type="EMBL" id="KAF7191319.1"/>
    </source>
</evidence>